<dbReference type="PANTHER" id="PTHR30399:SF1">
    <property type="entry name" value="UTP PYROPHOSPHATASE"/>
    <property type="match status" value="1"/>
</dbReference>
<dbReference type="Pfam" id="PF01863">
    <property type="entry name" value="YgjP-like"/>
    <property type="match status" value="2"/>
</dbReference>
<proteinExistence type="predicted"/>
<sequence length="248" mass="26905">MGANASAARSSTTLDVDGLAVRVVRKRQKNMYVRVKPPDARVEVTAPLHFADSEIAWFIREKMDLILKHRAQVLERERACMHEGSLAGAAGERGGHGVAGGFERGGHGGGDALSGEGASGFRGDGVGGGLVRPTGAPTQAELAEWRAVVEAFTPALIEKWAPIIGVRPGKLAYRNMVSRWGSCNVKTGRICINVQLAAHPPECLEYVVVHELCHLREANHGPRFKALLDRYLPHWRQAEAKLKGGIRR</sequence>
<comment type="caution">
    <text evidence="2">The sequence shown here is derived from an EMBL/GenBank/DDBJ whole genome shotgun (WGS) entry which is preliminary data.</text>
</comment>
<keyword evidence="3" id="KW-1185">Reference proteome</keyword>
<dbReference type="AlphaFoldDB" id="A0A3N0AXX4"/>
<feature type="domain" description="YgjP-like metallopeptidase" evidence="1">
    <location>
        <begin position="30"/>
        <end position="77"/>
    </location>
</feature>
<dbReference type="Gene3D" id="3.30.2010.10">
    <property type="entry name" value="Metalloproteases ('zincins'), catalytic domain"/>
    <property type="match status" value="1"/>
</dbReference>
<evidence type="ECO:0000313" key="2">
    <source>
        <dbReference type="EMBL" id="RNL39538.1"/>
    </source>
</evidence>
<feature type="domain" description="YgjP-like metallopeptidase" evidence="1">
    <location>
        <begin position="146"/>
        <end position="243"/>
    </location>
</feature>
<name>A0A3N0AXX4_9ACTN</name>
<organism evidence="2 3">
    <name type="scientific">Slackia equolifaciens</name>
    <dbReference type="NCBI Taxonomy" id="498718"/>
    <lineage>
        <taxon>Bacteria</taxon>
        <taxon>Bacillati</taxon>
        <taxon>Actinomycetota</taxon>
        <taxon>Coriobacteriia</taxon>
        <taxon>Eggerthellales</taxon>
        <taxon>Eggerthellaceae</taxon>
        <taxon>Slackia</taxon>
    </lineage>
</organism>
<reference evidence="3" key="1">
    <citation type="submission" date="2018-05" db="EMBL/GenBank/DDBJ databases">
        <title>Genome Sequencing of selected type strains of the family Eggerthellaceae.</title>
        <authorList>
            <person name="Danylec N."/>
            <person name="Stoll D.A."/>
            <person name="Doetsch A."/>
            <person name="Huch M."/>
        </authorList>
    </citation>
    <scope>NUCLEOTIDE SEQUENCE [LARGE SCALE GENOMIC DNA]</scope>
    <source>
        <strain evidence="3">DSM 24851</strain>
    </source>
</reference>
<dbReference type="Proteomes" id="UP000269591">
    <property type="component" value="Unassembled WGS sequence"/>
</dbReference>
<accession>A0A3N0AXX4</accession>
<dbReference type="EMBL" id="QIBX01000011">
    <property type="protein sequence ID" value="RNL39538.1"/>
    <property type="molecule type" value="Genomic_DNA"/>
</dbReference>
<dbReference type="PANTHER" id="PTHR30399">
    <property type="entry name" value="UNCHARACTERIZED PROTEIN YGJP"/>
    <property type="match status" value="1"/>
</dbReference>
<evidence type="ECO:0000259" key="1">
    <source>
        <dbReference type="Pfam" id="PF01863"/>
    </source>
</evidence>
<dbReference type="RefSeq" id="WP_123209039.1">
    <property type="nucleotide sequence ID" value="NZ_QIBX01000011.1"/>
</dbReference>
<protein>
    <submittedName>
        <fullName evidence="2">M48 family peptidase</fullName>
    </submittedName>
</protein>
<gene>
    <name evidence="2" type="ORF">DMP06_07065</name>
</gene>
<dbReference type="InterPro" id="IPR053136">
    <property type="entry name" value="UTP_pyrophosphatase-like"/>
</dbReference>
<evidence type="ECO:0000313" key="3">
    <source>
        <dbReference type="Proteomes" id="UP000269591"/>
    </source>
</evidence>
<dbReference type="CDD" id="cd07344">
    <property type="entry name" value="M48_yhfN_like"/>
    <property type="match status" value="1"/>
</dbReference>
<dbReference type="OrthoDB" id="9811177at2"/>
<dbReference type="InterPro" id="IPR002725">
    <property type="entry name" value="YgjP-like_metallopeptidase"/>
</dbReference>